<evidence type="ECO:0000256" key="1">
    <source>
        <dbReference type="ARBA" id="ARBA00023002"/>
    </source>
</evidence>
<reference evidence="4 5" key="1">
    <citation type="journal article" date="2019" name="PLoS Biol.">
        <title>Sex chromosomes control vertical transmission of feminizing Wolbachia symbionts in an isopod.</title>
        <authorList>
            <person name="Becking T."/>
            <person name="Chebbi M.A."/>
            <person name="Giraud I."/>
            <person name="Moumen B."/>
            <person name="Laverre T."/>
            <person name="Caubet Y."/>
            <person name="Peccoud J."/>
            <person name="Gilbert C."/>
            <person name="Cordaux R."/>
        </authorList>
    </citation>
    <scope>NUCLEOTIDE SEQUENCE [LARGE SCALE GENOMIC DNA]</scope>
    <source>
        <strain evidence="4">ANa2</strain>
        <tissue evidence="4">Whole body excluding digestive tract and cuticle</tissue>
    </source>
</reference>
<keyword evidence="5" id="KW-1185">Reference proteome</keyword>
<dbReference type="PANTHER" id="PTHR43157:SF31">
    <property type="entry name" value="PHOSPHATIDYLINOSITOL-GLYCAN BIOSYNTHESIS CLASS F PROTEIN"/>
    <property type="match status" value="1"/>
</dbReference>
<protein>
    <submittedName>
        <fullName evidence="4">Retinol dehydrogenase 12</fullName>
    </submittedName>
</protein>
<dbReference type="Pfam" id="PF00106">
    <property type="entry name" value="adh_short"/>
    <property type="match status" value="1"/>
</dbReference>
<organism evidence="4 5">
    <name type="scientific">Armadillidium nasatum</name>
    <dbReference type="NCBI Taxonomy" id="96803"/>
    <lineage>
        <taxon>Eukaryota</taxon>
        <taxon>Metazoa</taxon>
        <taxon>Ecdysozoa</taxon>
        <taxon>Arthropoda</taxon>
        <taxon>Crustacea</taxon>
        <taxon>Multicrustacea</taxon>
        <taxon>Malacostraca</taxon>
        <taxon>Eumalacostraca</taxon>
        <taxon>Peracarida</taxon>
        <taxon>Isopoda</taxon>
        <taxon>Oniscidea</taxon>
        <taxon>Crinocheta</taxon>
        <taxon>Armadillidiidae</taxon>
        <taxon>Armadillidium</taxon>
    </lineage>
</organism>
<dbReference type="AlphaFoldDB" id="A0A5N5TDI4"/>
<keyword evidence="3" id="KW-0472">Membrane</keyword>
<comment type="caution">
    <text evidence="4">The sequence shown here is derived from an EMBL/GenBank/DDBJ whole genome shotgun (WGS) entry which is preliminary data.</text>
</comment>
<evidence type="ECO:0000313" key="5">
    <source>
        <dbReference type="Proteomes" id="UP000326759"/>
    </source>
</evidence>
<keyword evidence="1" id="KW-0560">Oxidoreductase</keyword>
<evidence type="ECO:0000256" key="2">
    <source>
        <dbReference type="RuleBase" id="RU000363"/>
    </source>
</evidence>
<name>A0A5N5TDI4_9CRUS</name>
<dbReference type="GO" id="GO:0016491">
    <property type="term" value="F:oxidoreductase activity"/>
    <property type="evidence" value="ECO:0007669"/>
    <property type="project" value="UniProtKB-KW"/>
</dbReference>
<dbReference type="SUPFAM" id="SSF51735">
    <property type="entry name" value="NAD(P)-binding Rossmann-fold domains"/>
    <property type="match status" value="1"/>
</dbReference>
<dbReference type="PRINTS" id="PR00080">
    <property type="entry name" value="SDRFAMILY"/>
</dbReference>
<dbReference type="EMBL" id="SEYY01002514">
    <property type="protein sequence ID" value="KAB7504726.1"/>
    <property type="molecule type" value="Genomic_DNA"/>
</dbReference>
<keyword evidence="3" id="KW-1133">Transmembrane helix</keyword>
<gene>
    <name evidence="4" type="ORF">Anas_09746</name>
</gene>
<evidence type="ECO:0000256" key="3">
    <source>
        <dbReference type="SAM" id="Phobius"/>
    </source>
</evidence>
<sequence length="298" mass="33347">MADSDDNDWIAWGIPVIIIGFLLIVICCLLILRWYVRRPMYKGKARIDGKTIVITGGNTGIGKETARELAKRGGKVVILCRNVVKGNVAAEEIQKETNSPVDVYEVDLTDLQSIRKCAEDLKETQPKIDILINNAGVMMTPKLETKDGLEMQIGTNHFGHFLLTLLLLNNIKASPPSRIINVSSLAHEQGKMRWHDMHWKKKYSSIGAYSQSKLANVLFTKSLGEKLKGTGVTTYALHPGVVSTELTRHIKSTFGSCFNFLMNFIMRFFSKTPVQGAQTSIYCAVDEALQMETGKYYR</sequence>
<keyword evidence="3" id="KW-0812">Transmembrane</keyword>
<accession>A0A5N5TDI4</accession>
<dbReference type="Gene3D" id="3.40.50.720">
    <property type="entry name" value="NAD(P)-binding Rossmann-like Domain"/>
    <property type="match status" value="1"/>
</dbReference>
<dbReference type="PRINTS" id="PR00081">
    <property type="entry name" value="GDHRDH"/>
</dbReference>
<dbReference type="InterPro" id="IPR002347">
    <property type="entry name" value="SDR_fam"/>
</dbReference>
<dbReference type="InterPro" id="IPR036291">
    <property type="entry name" value="NAD(P)-bd_dom_sf"/>
</dbReference>
<dbReference type="PANTHER" id="PTHR43157">
    <property type="entry name" value="PHOSPHATIDYLINOSITOL-GLYCAN BIOSYNTHESIS CLASS F PROTEIN-RELATED"/>
    <property type="match status" value="1"/>
</dbReference>
<comment type="similarity">
    <text evidence="2">Belongs to the short-chain dehydrogenases/reductases (SDR) family.</text>
</comment>
<evidence type="ECO:0000313" key="4">
    <source>
        <dbReference type="EMBL" id="KAB7504726.1"/>
    </source>
</evidence>
<feature type="transmembrane region" description="Helical" evidence="3">
    <location>
        <begin position="12"/>
        <end position="36"/>
    </location>
</feature>
<dbReference type="OrthoDB" id="191139at2759"/>
<dbReference type="Proteomes" id="UP000326759">
    <property type="component" value="Unassembled WGS sequence"/>
</dbReference>
<proteinExistence type="inferred from homology"/>